<evidence type="ECO:0000313" key="2">
    <source>
        <dbReference type="Proteomes" id="UP001304071"/>
    </source>
</evidence>
<evidence type="ECO:0000313" key="1">
    <source>
        <dbReference type="EMBL" id="WPC75776.1"/>
    </source>
</evidence>
<keyword evidence="2" id="KW-1185">Reference proteome</keyword>
<dbReference type="Proteomes" id="UP001304071">
    <property type="component" value="Chromosome 2"/>
</dbReference>
<dbReference type="PANTHER" id="PTHR35175:SF2">
    <property type="entry name" value="DUF1289 DOMAIN-CONTAINING PROTEIN"/>
    <property type="match status" value="1"/>
</dbReference>
<reference evidence="1 2" key="1">
    <citation type="submission" date="2023-11" db="EMBL/GenBank/DDBJ databases">
        <title>Plant-associative lifestyle of Vibrio porteresiae and its evolutionary dynamics.</title>
        <authorList>
            <person name="Rameshkumar N."/>
            <person name="Kirti K."/>
        </authorList>
    </citation>
    <scope>NUCLEOTIDE SEQUENCE [LARGE SCALE GENOMIC DNA]</scope>
    <source>
        <strain evidence="1 2">MSSRF30</strain>
    </source>
</reference>
<dbReference type="EMBL" id="CP138204">
    <property type="protein sequence ID" value="WPC75776.1"/>
    <property type="molecule type" value="Genomic_DNA"/>
</dbReference>
<accession>A0ABZ0QGZ4</accession>
<proteinExistence type="predicted"/>
<protein>
    <submittedName>
        <fullName evidence="1">DUF1289 domain-containing protein</fullName>
    </submittedName>
</protein>
<gene>
    <name evidence="1" type="ORF">R8Z52_22925</name>
</gene>
<name>A0ABZ0QGZ4_9VIBR</name>
<organism evidence="1 2">
    <name type="scientific">Vibrio porteresiae DSM 19223</name>
    <dbReference type="NCBI Taxonomy" id="1123496"/>
    <lineage>
        <taxon>Bacteria</taxon>
        <taxon>Pseudomonadati</taxon>
        <taxon>Pseudomonadota</taxon>
        <taxon>Gammaproteobacteria</taxon>
        <taxon>Vibrionales</taxon>
        <taxon>Vibrionaceae</taxon>
        <taxon>Vibrio</taxon>
    </lineage>
</organism>
<dbReference type="Pfam" id="PF06945">
    <property type="entry name" value="DUF1289"/>
    <property type="match status" value="1"/>
</dbReference>
<dbReference type="PANTHER" id="PTHR35175">
    <property type="entry name" value="DUF1289 DOMAIN-CONTAINING PROTEIN"/>
    <property type="match status" value="1"/>
</dbReference>
<dbReference type="InterPro" id="IPR010710">
    <property type="entry name" value="DUF1289"/>
</dbReference>
<dbReference type="RefSeq" id="WP_261897752.1">
    <property type="nucleotide sequence ID" value="NZ_AP024896.1"/>
</dbReference>
<sequence>MSEQPLQTSIPSPCRRRCCLDEKDVCVGCFRTHQEILAWNQADDVKRLAILQECEHRKQNRKRSFS</sequence>